<proteinExistence type="predicted"/>
<protein>
    <submittedName>
        <fullName evidence="1">Uncharacterized protein</fullName>
    </submittedName>
</protein>
<dbReference type="Proteomes" id="UP000605201">
    <property type="component" value="Unassembled WGS sequence"/>
</dbReference>
<dbReference type="EMBL" id="JACNIG010000070">
    <property type="protein sequence ID" value="MBC8430687.1"/>
    <property type="molecule type" value="Genomic_DNA"/>
</dbReference>
<reference evidence="1 2" key="1">
    <citation type="submission" date="2020-08" db="EMBL/GenBank/DDBJ databases">
        <title>Bridging the membrane lipid divide: bacteria of the FCB group superphylum have the potential to synthesize archaeal ether lipids.</title>
        <authorList>
            <person name="Villanueva L."/>
            <person name="Von Meijenfeldt F.A.B."/>
            <person name="Westbye A.B."/>
            <person name="Yadav S."/>
            <person name="Hopmans E.C."/>
            <person name="Dutilh B.E."/>
            <person name="Sinninghe Damste J.S."/>
        </authorList>
    </citation>
    <scope>NUCLEOTIDE SEQUENCE [LARGE SCALE GENOMIC DNA]</scope>
    <source>
        <strain evidence="1">NIOZ-UU17</strain>
    </source>
</reference>
<evidence type="ECO:0000313" key="2">
    <source>
        <dbReference type="Proteomes" id="UP000605201"/>
    </source>
</evidence>
<comment type="caution">
    <text evidence="1">The sequence shown here is derived from an EMBL/GenBank/DDBJ whole genome shotgun (WGS) entry which is preliminary data.</text>
</comment>
<gene>
    <name evidence="1" type="ORF">H8D96_02085</name>
</gene>
<sequence>MTGDKAKSRPGDIWVISKGKLTDMDLSRICEGGETETVTAYSLSELGRYLLNPNPIQVEKKLIGCEVHYYPPFYKIKSKIRKILPKKLHGMLKDEHIPPDALLSNYVTNKAPMNDKDLELHLNRVMELLRPYDPVIKKLLDLDQSKVADIVGTCQDVGGNLSYLNIQGSIDEKIGYLTEFIYKNVGVILDKAYISDGLFEMKGFDFQSYEAEKSYRLIKFFINGEAKACVLGVDDKVEYWIENVKLLHYLQLFAQLIKMNPKLNKSLKLCMTGKAEPMKLFFNRQLGIDYSEANLPEIYRRAFEMYDIAPSKKSVIKPVLNHSQLGVTFNYVPQSRTGADRLFVNFSVMHNFKALEPIKDALPQVYSEINKSASITEVGKFYLLDSFRGYKDDS</sequence>
<organism evidence="1 2">
    <name type="scientific">Candidatus Desulfatibia vada</name>
    <dbReference type="NCBI Taxonomy" id="2841696"/>
    <lineage>
        <taxon>Bacteria</taxon>
        <taxon>Pseudomonadati</taxon>
        <taxon>Thermodesulfobacteriota</taxon>
        <taxon>Desulfobacteria</taxon>
        <taxon>Desulfobacterales</taxon>
        <taxon>Desulfobacterales incertae sedis</taxon>
        <taxon>Candidatus Desulfatibia</taxon>
    </lineage>
</organism>
<name>A0A8J6TPL7_9BACT</name>
<evidence type="ECO:0000313" key="1">
    <source>
        <dbReference type="EMBL" id="MBC8430687.1"/>
    </source>
</evidence>
<dbReference type="AlphaFoldDB" id="A0A8J6TPL7"/>
<accession>A0A8J6TPL7</accession>